<evidence type="ECO:0000256" key="2">
    <source>
        <dbReference type="ARBA" id="ARBA00008133"/>
    </source>
</evidence>
<dbReference type="Proteomes" id="UP000000939">
    <property type="component" value="Chromosome"/>
</dbReference>
<evidence type="ECO:0000256" key="7">
    <source>
        <dbReference type="ARBA" id="ARBA00040167"/>
    </source>
</evidence>
<dbReference type="KEGG" id="ant:Arnit_1777"/>
<dbReference type="InterPro" id="IPR039793">
    <property type="entry name" value="UROS/Hem4"/>
</dbReference>
<dbReference type="EC" id="4.2.1.75" evidence="3 9"/>
<dbReference type="RefSeq" id="WP_013135576.1">
    <property type="nucleotide sequence ID" value="NC_014166.1"/>
</dbReference>
<dbReference type="PANTHER" id="PTHR38042">
    <property type="entry name" value="UROPORPHYRINOGEN-III SYNTHASE, CHLOROPLASTIC"/>
    <property type="match status" value="1"/>
</dbReference>
<dbReference type="OrthoDB" id="5328023at2"/>
<evidence type="ECO:0000256" key="4">
    <source>
        <dbReference type="ARBA" id="ARBA00023239"/>
    </source>
</evidence>
<dbReference type="InterPro" id="IPR036108">
    <property type="entry name" value="4pyrrol_syn_uPrphyn_synt_sf"/>
</dbReference>
<evidence type="ECO:0000313" key="11">
    <source>
        <dbReference type="EMBL" id="ADG93431.1"/>
    </source>
</evidence>
<dbReference type="Gene3D" id="3.40.50.10090">
    <property type="match status" value="2"/>
</dbReference>
<comment type="function">
    <text evidence="6 9">Catalyzes cyclization of the linear tetrapyrrole, hydroxymethylbilane, to the macrocyclic uroporphyrinogen III.</text>
</comment>
<evidence type="ECO:0000259" key="10">
    <source>
        <dbReference type="Pfam" id="PF02602"/>
    </source>
</evidence>
<dbReference type="GO" id="GO:0004852">
    <property type="term" value="F:uroporphyrinogen-III synthase activity"/>
    <property type="evidence" value="ECO:0007669"/>
    <property type="project" value="UniProtKB-UniRule"/>
</dbReference>
<dbReference type="SUPFAM" id="SSF69618">
    <property type="entry name" value="HemD-like"/>
    <property type="match status" value="1"/>
</dbReference>
<protein>
    <recommendedName>
        <fullName evidence="7 9">Uroporphyrinogen-III synthase</fullName>
        <ecNumber evidence="3 9">4.2.1.75</ecNumber>
    </recommendedName>
</protein>
<keyword evidence="5 9" id="KW-0627">Porphyrin biosynthesis</keyword>
<keyword evidence="12" id="KW-1185">Reference proteome</keyword>
<keyword evidence="4 9" id="KW-0456">Lyase</keyword>
<evidence type="ECO:0000256" key="1">
    <source>
        <dbReference type="ARBA" id="ARBA00004772"/>
    </source>
</evidence>
<dbReference type="STRING" id="572480.Arnit_1777"/>
<dbReference type="GO" id="GO:0006780">
    <property type="term" value="P:uroporphyrinogen III biosynthetic process"/>
    <property type="evidence" value="ECO:0007669"/>
    <property type="project" value="UniProtKB-UniRule"/>
</dbReference>
<dbReference type="HOGENOM" id="CLU_080916_0_0_7"/>
<evidence type="ECO:0000313" key="12">
    <source>
        <dbReference type="Proteomes" id="UP000000939"/>
    </source>
</evidence>
<evidence type="ECO:0000256" key="5">
    <source>
        <dbReference type="ARBA" id="ARBA00023244"/>
    </source>
</evidence>
<evidence type="ECO:0000256" key="9">
    <source>
        <dbReference type="RuleBase" id="RU366031"/>
    </source>
</evidence>
<dbReference type="CDD" id="cd06578">
    <property type="entry name" value="HemD"/>
    <property type="match status" value="1"/>
</dbReference>
<dbReference type="GO" id="GO:0006782">
    <property type="term" value="P:protoporphyrinogen IX biosynthetic process"/>
    <property type="evidence" value="ECO:0007669"/>
    <property type="project" value="UniProtKB-UniRule"/>
</dbReference>
<evidence type="ECO:0000256" key="6">
    <source>
        <dbReference type="ARBA" id="ARBA00037589"/>
    </source>
</evidence>
<sequence>MNNIVLLSNAKYEGVENLPVFDIEYLDIRINLQEYDSLIFTSKNAIYALDKASLPWTNLDSYAIAKKTSDILKKHNSNVVFTGVSSHGDNFAYELIPLLKNKKVLYVKGEKSVSKLFNILKDNKINVEELIVYKTICNKKDLKVPALNSIIIFTSPSCVKCFFDKIVWDESYKAIVIGNTTAKYMPKNIKYKTSPTQSIEACIELAKHFNKINL</sequence>
<organism evidence="11 12">
    <name type="scientific">Arcobacter nitrofigilis (strain ATCC 33309 / DSM 7299 / CCUG 15893 / LMG 7604 / NCTC 12251 / CI)</name>
    <name type="common">Campylobacter nitrofigilis</name>
    <dbReference type="NCBI Taxonomy" id="572480"/>
    <lineage>
        <taxon>Bacteria</taxon>
        <taxon>Pseudomonadati</taxon>
        <taxon>Campylobacterota</taxon>
        <taxon>Epsilonproteobacteria</taxon>
        <taxon>Campylobacterales</taxon>
        <taxon>Arcobacteraceae</taxon>
        <taxon>Arcobacter</taxon>
    </lineage>
</organism>
<reference evidence="11 12" key="1">
    <citation type="journal article" date="2010" name="Stand. Genomic Sci.">
        <title>Complete genome sequence of Arcobacter nitrofigilis type strain (CI).</title>
        <authorList>
            <person name="Pati A."/>
            <person name="Gronow S."/>
            <person name="Lapidus A."/>
            <person name="Copeland A."/>
            <person name="Glavina Del Rio T."/>
            <person name="Nolan M."/>
            <person name="Lucas S."/>
            <person name="Tice H."/>
            <person name="Cheng J.F."/>
            <person name="Han C."/>
            <person name="Chertkov O."/>
            <person name="Bruce D."/>
            <person name="Tapia R."/>
            <person name="Goodwin L."/>
            <person name="Pitluck S."/>
            <person name="Liolios K."/>
            <person name="Ivanova N."/>
            <person name="Mavromatis K."/>
            <person name="Chen A."/>
            <person name="Palaniappan K."/>
            <person name="Land M."/>
            <person name="Hauser L."/>
            <person name="Chang Y.J."/>
            <person name="Jeffries C.D."/>
            <person name="Detter J.C."/>
            <person name="Rohde M."/>
            <person name="Goker M."/>
            <person name="Bristow J."/>
            <person name="Eisen J.A."/>
            <person name="Markowitz V."/>
            <person name="Hugenholtz P."/>
            <person name="Klenk H.P."/>
            <person name="Kyrpides N.C."/>
        </authorList>
    </citation>
    <scope>NUCLEOTIDE SEQUENCE [LARGE SCALE GENOMIC DNA]</scope>
    <source>
        <strain evidence="12">ATCC 33309 / DSM 7299 / CCUG 15893 / LMG 7604 / NCTC 12251 / CI</strain>
    </source>
</reference>
<proteinExistence type="inferred from homology"/>
<dbReference type="EMBL" id="CP001999">
    <property type="protein sequence ID" value="ADG93431.1"/>
    <property type="molecule type" value="Genomic_DNA"/>
</dbReference>
<accession>D5V1J7</accession>
<dbReference type="InterPro" id="IPR003754">
    <property type="entry name" value="4pyrrol_synth_uPrphyn_synth"/>
</dbReference>
<evidence type="ECO:0000256" key="3">
    <source>
        <dbReference type="ARBA" id="ARBA00013109"/>
    </source>
</evidence>
<feature type="domain" description="Tetrapyrrole biosynthesis uroporphyrinogen III synthase" evidence="10">
    <location>
        <begin position="18"/>
        <end position="203"/>
    </location>
</feature>
<gene>
    <name evidence="11" type="ordered locus">Arnit_1777</name>
</gene>
<evidence type="ECO:0000256" key="8">
    <source>
        <dbReference type="ARBA" id="ARBA00048617"/>
    </source>
</evidence>
<dbReference type="AlphaFoldDB" id="D5V1J7"/>
<dbReference type="PANTHER" id="PTHR38042:SF1">
    <property type="entry name" value="UROPORPHYRINOGEN-III SYNTHASE, CHLOROPLASTIC"/>
    <property type="match status" value="1"/>
</dbReference>
<name>D5V1J7_ARCNC</name>
<comment type="similarity">
    <text evidence="2 9">Belongs to the uroporphyrinogen-III synthase family.</text>
</comment>
<comment type="catalytic activity">
    <reaction evidence="8 9">
        <text>hydroxymethylbilane = uroporphyrinogen III + H2O</text>
        <dbReference type="Rhea" id="RHEA:18965"/>
        <dbReference type="ChEBI" id="CHEBI:15377"/>
        <dbReference type="ChEBI" id="CHEBI:57308"/>
        <dbReference type="ChEBI" id="CHEBI:57845"/>
        <dbReference type="EC" id="4.2.1.75"/>
    </reaction>
</comment>
<comment type="pathway">
    <text evidence="1 9">Porphyrin-containing compound metabolism; protoporphyrin-IX biosynthesis; coproporphyrinogen-III from 5-aminolevulinate: step 3/4.</text>
</comment>
<dbReference type="Pfam" id="PF02602">
    <property type="entry name" value="HEM4"/>
    <property type="match status" value="1"/>
</dbReference>
<dbReference type="eggNOG" id="COG1587">
    <property type="taxonomic scope" value="Bacteria"/>
</dbReference>